<sequence>MAAADDRKTTMAKGLRTKLLAASAYIKAADRVVRVATDAPVTLSTPTDRLPLVAADPERTAELATRFGVESSIARLQKALDTLPG</sequence>
<dbReference type="EMBL" id="CQQC01001394">
    <property type="protein sequence ID" value="CNV90861.1"/>
    <property type="molecule type" value="Genomic_DNA"/>
</dbReference>
<keyword evidence="1" id="KW-0378">Hydrolase</keyword>
<proteinExistence type="predicted"/>
<gene>
    <name evidence="1" type="ORF">ERS007661_03262</name>
</gene>
<keyword evidence="1" id="KW-0540">Nuclease</keyword>
<dbReference type="AlphaFoldDB" id="A0A655FP29"/>
<reference evidence="1 2" key="1">
    <citation type="submission" date="2015-03" db="EMBL/GenBank/DDBJ databases">
        <authorList>
            <consortium name="Pathogen Informatics"/>
        </authorList>
    </citation>
    <scope>NUCLEOTIDE SEQUENCE [LARGE SCALE GENOMIC DNA]</scope>
    <source>
        <strain evidence="1 2">D00501624</strain>
    </source>
</reference>
<protein>
    <submittedName>
        <fullName evidence="1">5'-3' exonuclease</fullName>
    </submittedName>
</protein>
<dbReference type="GO" id="GO:0004527">
    <property type="term" value="F:exonuclease activity"/>
    <property type="evidence" value="ECO:0007669"/>
    <property type="project" value="UniProtKB-KW"/>
</dbReference>
<accession>A0A655FP29</accession>
<evidence type="ECO:0000313" key="2">
    <source>
        <dbReference type="Proteomes" id="UP000039217"/>
    </source>
</evidence>
<name>A0A655FP29_MYCTX</name>
<dbReference type="Proteomes" id="UP000039217">
    <property type="component" value="Unassembled WGS sequence"/>
</dbReference>
<keyword evidence="1" id="KW-0269">Exonuclease</keyword>
<organism evidence="1 2">
    <name type="scientific">Mycobacterium tuberculosis</name>
    <dbReference type="NCBI Taxonomy" id="1773"/>
    <lineage>
        <taxon>Bacteria</taxon>
        <taxon>Bacillati</taxon>
        <taxon>Actinomycetota</taxon>
        <taxon>Actinomycetes</taxon>
        <taxon>Mycobacteriales</taxon>
        <taxon>Mycobacteriaceae</taxon>
        <taxon>Mycobacterium</taxon>
        <taxon>Mycobacterium tuberculosis complex</taxon>
    </lineage>
</organism>
<evidence type="ECO:0000313" key="1">
    <source>
        <dbReference type="EMBL" id="CNV90861.1"/>
    </source>
</evidence>